<gene>
    <name evidence="1" type="ORF">EII11_06905</name>
</gene>
<accession>A0A3P1SCV8</accession>
<dbReference type="OrthoDB" id="2453533at2"/>
<organism evidence="1 2">
    <name type="scientific">Schaalia canis</name>
    <dbReference type="NCBI Taxonomy" id="100469"/>
    <lineage>
        <taxon>Bacteria</taxon>
        <taxon>Bacillati</taxon>
        <taxon>Actinomycetota</taxon>
        <taxon>Actinomycetes</taxon>
        <taxon>Actinomycetales</taxon>
        <taxon>Actinomycetaceae</taxon>
        <taxon>Schaalia</taxon>
    </lineage>
</organism>
<reference evidence="1 2" key="1">
    <citation type="submission" date="2018-11" db="EMBL/GenBank/DDBJ databases">
        <title>Genomes From Bacteria Associated with the Canine Oral Cavity: a Test Case for Automated Genome-Based Taxonomic Assignment.</title>
        <authorList>
            <person name="Coil D.A."/>
            <person name="Jospin G."/>
            <person name="Darling A.E."/>
            <person name="Wallis C."/>
            <person name="Davis I.J."/>
            <person name="Harris S."/>
            <person name="Eisen J.A."/>
            <person name="Holcombe L.J."/>
            <person name="O'Flynn C."/>
        </authorList>
    </citation>
    <scope>NUCLEOTIDE SEQUENCE [LARGE SCALE GENOMIC DNA]</scope>
    <source>
        <strain evidence="1 2">OH770</strain>
    </source>
</reference>
<dbReference type="RefSeq" id="WP_124870614.1">
    <property type="nucleotide sequence ID" value="NZ_RQZF01000006.1"/>
</dbReference>
<dbReference type="EMBL" id="RQZF01000006">
    <property type="protein sequence ID" value="RRC95123.1"/>
    <property type="molecule type" value="Genomic_DNA"/>
</dbReference>
<proteinExistence type="predicted"/>
<dbReference type="CDD" id="cd06587">
    <property type="entry name" value="VOC"/>
    <property type="match status" value="1"/>
</dbReference>
<dbReference type="SUPFAM" id="SSF54593">
    <property type="entry name" value="Glyoxalase/Bleomycin resistance protein/Dihydroxybiphenyl dioxygenase"/>
    <property type="match status" value="1"/>
</dbReference>
<keyword evidence="2" id="KW-1185">Reference proteome</keyword>
<name>A0A3P1SCV8_9ACTO</name>
<dbReference type="InterPro" id="IPR029068">
    <property type="entry name" value="Glyas_Bleomycin-R_OHBP_Dase"/>
</dbReference>
<sequence length="117" mass="12551">MPIRNFVSTLPVLTVPDLAAVQQWYVALLGEATVVPDEGVLEWEVAPGHWIQLAEETGSNCAGSVIVETSDLAELHASLLGEGFDIGEIVDYEVVKFAELNDPAGNTIQFVEVVDNG</sequence>
<evidence type="ECO:0000313" key="1">
    <source>
        <dbReference type="EMBL" id="RRC95123.1"/>
    </source>
</evidence>
<evidence type="ECO:0000313" key="2">
    <source>
        <dbReference type="Proteomes" id="UP000280444"/>
    </source>
</evidence>
<dbReference type="Proteomes" id="UP000280444">
    <property type="component" value="Unassembled WGS sequence"/>
</dbReference>
<protein>
    <submittedName>
        <fullName evidence="1">VOC family protein</fullName>
    </submittedName>
</protein>
<dbReference type="AlphaFoldDB" id="A0A3P1SCV8"/>
<dbReference type="Gene3D" id="3.10.180.10">
    <property type="entry name" value="2,3-Dihydroxybiphenyl 1,2-Dioxygenase, domain 1"/>
    <property type="match status" value="1"/>
</dbReference>
<comment type="caution">
    <text evidence="1">The sequence shown here is derived from an EMBL/GenBank/DDBJ whole genome shotgun (WGS) entry which is preliminary data.</text>
</comment>